<dbReference type="Gene3D" id="4.10.800.10">
    <property type="entry name" value="Thyroglobulin type-1"/>
    <property type="match status" value="3"/>
</dbReference>
<dbReference type="SUPFAM" id="SSF57610">
    <property type="entry name" value="Thyroglobulin type-1 domain"/>
    <property type="match status" value="3"/>
</dbReference>
<feature type="domain" description="Thyroglobulin type-1" evidence="7">
    <location>
        <begin position="347"/>
        <end position="399"/>
    </location>
</feature>
<dbReference type="CDD" id="cd00191">
    <property type="entry name" value="TY"/>
    <property type="match status" value="1"/>
</dbReference>
<keyword evidence="6" id="KW-0732">Signal</keyword>
<sequence>MLSENIHVPLRKVSVFLFILVAVKLCAGQDLRCSEAFCEDYKDNEGCLPVPDECLAQNQTHNGALFPSPTPCNCCQTCLKHLKEKDECSLGRPGVPTPESICGPGLICVDTPGSHPICEKDTSRKCYKEQKDYDDKKNNGTVGKYEERPKCDERGNYKPVKCIQGQTCYCVSEDGERIFGEDIYSQSADLLMNCRCSRAAHIASQLNSGWMPYQPMRCSSTGSFEQLQCLDDFCMCVYPVSGDPVSNPVNMTTDGLSKLDCYNEKEHPNTTYLRNCEKELLDQLKDIAQRQKDGFIVLEYELQQCQPDGWYAPVKTEKDKKICVNKFGGQIETYEAQLNSPEALNMNCKCARTKWLLNSTLPQCANNGNFKPKQCIDKECWCVDEDGNQIEKETTNPNCN</sequence>
<dbReference type="SMART" id="SM00211">
    <property type="entry name" value="TY"/>
    <property type="match status" value="3"/>
</dbReference>
<feature type="chain" id="PRO_5026790267" evidence="6">
    <location>
        <begin position="29"/>
        <end position="400"/>
    </location>
</feature>
<evidence type="ECO:0000256" key="4">
    <source>
        <dbReference type="ARBA" id="ARBA00023157"/>
    </source>
</evidence>
<evidence type="ECO:0000256" key="2">
    <source>
        <dbReference type="ARBA" id="ARBA00022525"/>
    </source>
</evidence>
<feature type="domain" description="Thyroglobulin type-1" evidence="7">
    <location>
        <begin position="123"/>
        <end position="196"/>
    </location>
</feature>
<proteinExistence type="predicted"/>
<evidence type="ECO:0000313" key="8">
    <source>
        <dbReference type="EMBL" id="NOV50582.1"/>
    </source>
</evidence>
<evidence type="ECO:0000256" key="6">
    <source>
        <dbReference type="SAM" id="SignalP"/>
    </source>
</evidence>
<organism evidence="8">
    <name type="scientific">Xenopsylla cheopis</name>
    <name type="common">Oriental rat flea</name>
    <name type="synonym">Pulex cheopis</name>
    <dbReference type="NCBI Taxonomy" id="163159"/>
    <lineage>
        <taxon>Eukaryota</taxon>
        <taxon>Metazoa</taxon>
        <taxon>Ecdysozoa</taxon>
        <taxon>Arthropoda</taxon>
        <taxon>Hexapoda</taxon>
        <taxon>Insecta</taxon>
        <taxon>Pterygota</taxon>
        <taxon>Neoptera</taxon>
        <taxon>Endopterygota</taxon>
        <taxon>Siphonaptera</taxon>
        <taxon>Pulicidae</taxon>
        <taxon>Xenopsyllinae</taxon>
        <taxon>Xenopsylla</taxon>
    </lineage>
</organism>
<name>A0A6M2DWG9_XENCH</name>
<feature type="signal peptide" evidence="6">
    <location>
        <begin position="1"/>
        <end position="28"/>
    </location>
</feature>
<dbReference type="Pfam" id="PF00086">
    <property type="entry name" value="Thyroglobulin_1"/>
    <property type="match status" value="2"/>
</dbReference>
<dbReference type="AlphaFoldDB" id="A0A6M2DWG9"/>
<dbReference type="InterPro" id="IPR000716">
    <property type="entry name" value="Thyroglobulin_1"/>
</dbReference>
<dbReference type="PROSITE" id="PS51162">
    <property type="entry name" value="THYROGLOBULIN_1_2"/>
    <property type="match status" value="2"/>
</dbReference>
<dbReference type="GO" id="GO:0005604">
    <property type="term" value="C:basement membrane"/>
    <property type="evidence" value="ECO:0007669"/>
    <property type="project" value="TreeGrafter"/>
</dbReference>
<dbReference type="GO" id="GO:0007160">
    <property type="term" value="P:cell-matrix adhesion"/>
    <property type="evidence" value="ECO:0007669"/>
    <property type="project" value="TreeGrafter"/>
</dbReference>
<keyword evidence="2" id="KW-0964">Secreted</keyword>
<comment type="subcellular location">
    <subcellularLocation>
        <location evidence="1">Secreted</location>
    </subcellularLocation>
</comment>
<protein>
    <submittedName>
        <fullName evidence="8">Putative thyroglobulin type i repeat protein</fullName>
    </submittedName>
</protein>
<dbReference type="InterPro" id="IPR051950">
    <property type="entry name" value="Dev_reg/Prot_inhib"/>
</dbReference>
<dbReference type="PANTHER" id="PTHR12352">
    <property type="entry name" value="SECRETED MODULAR CALCIUM-BINDING PROTEIN"/>
    <property type="match status" value="1"/>
</dbReference>
<accession>A0A6M2DWG9</accession>
<evidence type="ECO:0000256" key="5">
    <source>
        <dbReference type="PROSITE-ProRule" id="PRU00500"/>
    </source>
</evidence>
<dbReference type="InterPro" id="IPR036857">
    <property type="entry name" value="Thyroglobulin_1_sf"/>
</dbReference>
<keyword evidence="4" id="KW-1015">Disulfide bond</keyword>
<reference evidence="8" key="1">
    <citation type="submission" date="2020-03" db="EMBL/GenBank/DDBJ databases">
        <title>Transcriptomic Profiling of the Digestive Tract of the Rat Flea, Xenopsylla cheopis, Following Blood Feeding and Infection with Yersinia pestis.</title>
        <authorList>
            <person name="Bland D.M."/>
            <person name="Martens C.A."/>
            <person name="Virtaneva K."/>
            <person name="Kanakabandi K."/>
            <person name="Long D."/>
            <person name="Rosenke R."/>
            <person name="Saturday G.A."/>
            <person name="Hoyt F.H."/>
            <person name="Bruno D.P."/>
            <person name="Ribeiro J.M.C."/>
            <person name="Hinnebusch J."/>
        </authorList>
    </citation>
    <scope>NUCLEOTIDE SEQUENCE</scope>
</reference>
<evidence type="ECO:0000256" key="1">
    <source>
        <dbReference type="ARBA" id="ARBA00004613"/>
    </source>
</evidence>
<comment type="caution">
    <text evidence="5">Lacks conserved residue(s) required for the propagation of feature annotation.</text>
</comment>
<dbReference type="PANTHER" id="PTHR12352:SF24">
    <property type="entry name" value="THYROGLOBULIN TYPE-1 DOMAIN-CONTAINING PROTEIN"/>
    <property type="match status" value="1"/>
</dbReference>
<dbReference type="GO" id="GO:0005615">
    <property type="term" value="C:extracellular space"/>
    <property type="evidence" value="ECO:0007669"/>
    <property type="project" value="TreeGrafter"/>
</dbReference>
<dbReference type="EMBL" id="GIIL01006856">
    <property type="protein sequence ID" value="NOV50582.1"/>
    <property type="molecule type" value="Transcribed_RNA"/>
</dbReference>
<evidence type="ECO:0000259" key="7">
    <source>
        <dbReference type="PROSITE" id="PS51162"/>
    </source>
</evidence>
<keyword evidence="3" id="KW-0677">Repeat</keyword>
<evidence type="ECO:0000256" key="3">
    <source>
        <dbReference type="ARBA" id="ARBA00022737"/>
    </source>
</evidence>